<protein>
    <recommendedName>
        <fullName evidence="4">Thymidylate kinase</fullName>
        <ecNumber evidence="3">2.7.4.9</ecNumber>
    </recommendedName>
</protein>
<dbReference type="FunFam" id="3.40.50.300:FF:000679">
    <property type="entry name" value="Thymidylate kinase"/>
    <property type="match status" value="1"/>
</dbReference>
<comment type="similarity">
    <text evidence="2">Belongs to the thymidylate kinase family.</text>
</comment>
<evidence type="ECO:0000256" key="9">
    <source>
        <dbReference type="ARBA" id="ARBA00022840"/>
    </source>
</evidence>
<evidence type="ECO:0000256" key="5">
    <source>
        <dbReference type="ARBA" id="ARBA00022679"/>
    </source>
</evidence>
<evidence type="ECO:0000256" key="1">
    <source>
        <dbReference type="ARBA" id="ARBA00004992"/>
    </source>
</evidence>
<dbReference type="InterPro" id="IPR018095">
    <property type="entry name" value="Thymidylate_kin_CS"/>
</dbReference>
<dbReference type="GO" id="GO:0005634">
    <property type="term" value="C:nucleus"/>
    <property type="evidence" value="ECO:0007669"/>
    <property type="project" value="TreeGrafter"/>
</dbReference>
<evidence type="ECO:0000256" key="6">
    <source>
        <dbReference type="ARBA" id="ARBA00022727"/>
    </source>
</evidence>
<keyword evidence="12" id="KW-1185">Reference proteome</keyword>
<dbReference type="GO" id="GO:0005524">
    <property type="term" value="F:ATP binding"/>
    <property type="evidence" value="ECO:0007669"/>
    <property type="project" value="UniProtKB-KW"/>
</dbReference>
<proteinExistence type="inferred from homology"/>
<dbReference type="GO" id="GO:0005829">
    <property type="term" value="C:cytosol"/>
    <property type="evidence" value="ECO:0007669"/>
    <property type="project" value="TreeGrafter"/>
</dbReference>
<dbReference type="InterPro" id="IPR018094">
    <property type="entry name" value="Thymidylate_kinase"/>
</dbReference>
<keyword evidence="6" id="KW-0545">Nucleotide biosynthesis</keyword>
<dbReference type="Gene3D" id="3.40.50.300">
    <property type="entry name" value="P-loop containing nucleotide triphosphate hydrolases"/>
    <property type="match status" value="1"/>
</dbReference>
<evidence type="ECO:0000313" key="12">
    <source>
        <dbReference type="Proteomes" id="UP001151582"/>
    </source>
</evidence>
<keyword evidence="5 11" id="KW-0808">Transferase</keyword>
<dbReference type="EC" id="2.7.4.9" evidence="3"/>
<dbReference type="Proteomes" id="UP001151582">
    <property type="component" value="Unassembled WGS sequence"/>
</dbReference>
<dbReference type="InterPro" id="IPR027417">
    <property type="entry name" value="P-loop_NTPase"/>
</dbReference>
<dbReference type="NCBIfam" id="TIGR00041">
    <property type="entry name" value="DTMP_kinase"/>
    <property type="match status" value="1"/>
</dbReference>
<dbReference type="PANTHER" id="PTHR10344:SF1">
    <property type="entry name" value="THYMIDYLATE KINASE"/>
    <property type="match status" value="1"/>
</dbReference>
<dbReference type="EMBL" id="JANBQB010000009">
    <property type="protein sequence ID" value="KAJ1984858.1"/>
    <property type="molecule type" value="Genomic_DNA"/>
</dbReference>
<dbReference type="AlphaFoldDB" id="A0A9W8EFZ1"/>
<keyword evidence="8 11" id="KW-0418">Kinase</keyword>
<dbReference type="GO" id="GO:0006235">
    <property type="term" value="P:dTTP biosynthetic process"/>
    <property type="evidence" value="ECO:0007669"/>
    <property type="project" value="TreeGrafter"/>
</dbReference>
<comment type="caution">
    <text evidence="11">The sequence shown here is derived from an EMBL/GenBank/DDBJ whole genome shotgun (WGS) entry which is preliminary data.</text>
</comment>
<evidence type="ECO:0000256" key="3">
    <source>
        <dbReference type="ARBA" id="ARBA00012980"/>
    </source>
</evidence>
<dbReference type="CDD" id="cd01672">
    <property type="entry name" value="TMPK"/>
    <property type="match status" value="1"/>
</dbReference>
<gene>
    <name evidence="11" type="primary">CDC8</name>
    <name evidence="11" type="ORF">H4R34_000398</name>
</gene>
<evidence type="ECO:0000259" key="10">
    <source>
        <dbReference type="Pfam" id="PF02223"/>
    </source>
</evidence>
<evidence type="ECO:0000256" key="8">
    <source>
        <dbReference type="ARBA" id="ARBA00022777"/>
    </source>
</evidence>
<dbReference type="HAMAP" id="MF_00165">
    <property type="entry name" value="Thymidylate_kinase"/>
    <property type="match status" value="1"/>
</dbReference>
<feature type="domain" description="Thymidylate kinase-like" evidence="10">
    <location>
        <begin position="17"/>
        <end position="192"/>
    </location>
</feature>
<evidence type="ECO:0000256" key="4">
    <source>
        <dbReference type="ARBA" id="ARBA00017144"/>
    </source>
</evidence>
<dbReference type="GO" id="GO:0004550">
    <property type="term" value="F:nucleoside diphosphate kinase activity"/>
    <property type="evidence" value="ECO:0007669"/>
    <property type="project" value="TreeGrafter"/>
</dbReference>
<dbReference type="Pfam" id="PF02223">
    <property type="entry name" value="Thymidylate_kin"/>
    <property type="match status" value="1"/>
</dbReference>
<dbReference type="SUPFAM" id="SSF52540">
    <property type="entry name" value="P-loop containing nucleoside triphosphate hydrolases"/>
    <property type="match status" value="1"/>
</dbReference>
<dbReference type="InterPro" id="IPR039430">
    <property type="entry name" value="Thymidylate_kin-like_dom"/>
</dbReference>
<keyword evidence="9" id="KW-0067">ATP-binding</keyword>
<dbReference type="PANTHER" id="PTHR10344">
    <property type="entry name" value="THYMIDYLATE KINASE"/>
    <property type="match status" value="1"/>
</dbReference>
<keyword evidence="7" id="KW-0547">Nucleotide-binding</keyword>
<dbReference type="GO" id="GO:0005739">
    <property type="term" value="C:mitochondrion"/>
    <property type="evidence" value="ECO:0007669"/>
    <property type="project" value="TreeGrafter"/>
</dbReference>
<evidence type="ECO:0000256" key="7">
    <source>
        <dbReference type="ARBA" id="ARBA00022741"/>
    </source>
</evidence>
<sequence>MMMPKSTILQRGAFILLEGCDRTGKSTQAEKLVAALNQRGHQARLWKFPDRTTGIGQMIHGYLAQGKDLNDQTVHLLFSANRWEAMDTLKTHLLQGTTLVVDRYAYSGVAFSAAKGLDLHWCKQPDVGLLAPDVTFFLDMPIEESMKRGGFGDERYEKVALQTKVREIFHALQEPNWQLIDATQAIAAIHDSLVHSSLQVIAAAKDAPLQCNLWAMPSKPKSGGTH</sequence>
<organism evidence="11 12">
    <name type="scientific">Dimargaris verticillata</name>
    <dbReference type="NCBI Taxonomy" id="2761393"/>
    <lineage>
        <taxon>Eukaryota</taxon>
        <taxon>Fungi</taxon>
        <taxon>Fungi incertae sedis</taxon>
        <taxon>Zoopagomycota</taxon>
        <taxon>Kickxellomycotina</taxon>
        <taxon>Dimargaritomycetes</taxon>
        <taxon>Dimargaritales</taxon>
        <taxon>Dimargaritaceae</taxon>
        <taxon>Dimargaris</taxon>
    </lineage>
</organism>
<reference evidence="11" key="1">
    <citation type="submission" date="2022-07" db="EMBL/GenBank/DDBJ databases">
        <title>Phylogenomic reconstructions and comparative analyses of Kickxellomycotina fungi.</title>
        <authorList>
            <person name="Reynolds N.K."/>
            <person name="Stajich J.E."/>
            <person name="Barry K."/>
            <person name="Grigoriev I.V."/>
            <person name="Crous P."/>
            <person name="Smith M.E."/>
        </authorList>
    </citation>
    <scope>NUCLEOTIDE SEQUENCE</scope>
    <source>
        <strain evidence="11">RSA 567</strain>
    </source>
</reference>
<dbReference type="GO" id="GO:0004798">
    <property type="term" value="F:dTMP kinase activity"/>
    <property type="evidence" value="ECO:0007669"/>
    <property type="project" value="UniProtKB-EC"/>
</dbReference>
<evidence type="ECO:0000256" key="2">
    <source>
        <dbReference type="ARBA" id="ARBA00009776"/>
    </source>
</evidence>
<evidence type="ECO:0000313" key="11">
    <source>
        <dbReference type="EMBL" id="KAJ1984858.1"/>
    </source>
</evidence>
<dbReference type="OrthoDB" id="425602at2759"/>
<comment type="pathway">
    <text evidence="1">Pyrimidine metabolism; dTTP biosynthesis.</text>
</comment>
<dbReference type="GO" id="GO:0006233">
    <property type="term" value="P:dTDP biosynthetic process"/>
    <property type="evidence" value="ECO:0007669"/>
    <property type="project" value="InterPro"/>
</dbReference>
<name>A0A9W8EFZ1_9FUNG</name>
<dbReference type="PROSITE" id="PS01331">
    <property type="entry name" value="THYMIDYLATE_KINASE"/>
    <property type="match status" value="1"/>
</dbReference>
<dbReference type="GO" id="GO:0006227">
    <property type="term" value="P:dUDP biosynthetic process"/>
    <property type="evidence" value="ECO:0007669"/>
    <property type="project" value="TreeGrafter"/>
</dbReference>
<accession>A0A9W8EFZ1</accession>